<name>A0A1C7MWH6_9FUNG</name>
<keyword evidence="3" id="KW-1185">Reference proteome</keyword>
<gene>
    <name evidence="2" type="ORF">A0J61_10798</name>
</gene>
<dbReference type="Proteomes" id="UP000093000">
    <property type="component" value="Unassembled WGS sequence"/>
</dbReference>
<dbReference type="OrthoDB" id="10491890at2759"/>
<proteinExistence type="predicted"/>
<feature type="region of interest" description="Disordered" evidence="1">
    <location>
        <begin position="62"/>
        <end position="81"/>
    </location>
</feature>
<sequence>MLKVEGVWKNLWPDKDFSLFKYDDSATKARVARENELQNQSVAAYLDEKILANQELTEQEKNTLVTAPLHQQEQQQHQVEE</sequence>
<dbReference type="AlphaFoldDB" id="A0A1C7MWH6"/>
<feature type="compositionally biased region" description="Low complexity" evidence="1">
    <location>
        <begin position="70"/>
        <end position="81"/>
    </location>
</feature>
<comment type="caution">
    <text evidence="2">The sequence shown here is derived from an EMBL/GenBank/DDBJ whole genome shotgun (WGS) entry which is preliminary data.</text>
</comment>
<feature type="non-terminal residue" evidence="2">
    <location>
        <position position="81"/>
    </location>
</feature>
<reference evidence="2 3" key="1">
    <citation type="submission" date="2016-03" db="EMBL/GenBank/DDBJ databases">
        <title>Choanephora cucurbitarum.</title>
        <authorList>
            <person name="Min B."/>
            <person name="Park H."/>
            <person name="Park J.-H."/>
            <person name="Shin H.-D."/>
            <person name="Choi I.-G."/>
        </authorList>
    </citation>
    <scope>NUCLEOTIDE SEQUENCE [LARGE SCALE GENOMIC DNA]</scope>
    <source>
        <strain evidence="2 3">KUS-F28377</strain>
    </source>
</reference>
<evidence type="ECO:0000256" key="1">
    <source>
        <dbReference type="SAM" id="MobiDB-lite"/>
    </source>
</evidence>
<dbReference type="InParanoid" id="A0A1C7MWH6"/>
<protein>
    <submittedName>
        <fullName evidence="2">Uncharacterized protein</fullName>
    </submittedName>
</protein>
<dbReference type="EMBL" id="LUGH01001400">
    <property type="protein sequence ID" value="OBZ81153.1"/>
    <property type="molecule type" value="Genomic_DNA"/>
</dbReference>
<organism evidence="2 3">
    <name type="scientific">Choanephora cucurbitarum</name>
    <dbReference type="NCBI Taxonomy" id="101091"/>
    <lineage>
        <taxon>Eukaryota</taxon>
        <taxon>Fungi</taxon>
        <taxon>Fungi incertae sedis</taxon>
        <taxon>Mucoromycota</taxon>
        <taxon>Mucoromycotina</taxon>
        <taxon>Mucoromycetes</taxon>
        <taxon>Mucorales</taxon>
        <taxon>Mucorineae</taxon>
        <taxon>Choanephoraceae</taxon>
        <taxon>Choanephoroideae</taxon>
        <taxon>Choanephora</taxon>
    </lineage>
</organism>
<evidence type="ECO:0000313" key="2">
    <source>
        <dbReference type="EMBL" id="OBZ81153.1"/>
    </source>
</evidence>
<evidence type="ECO:0000313" key="3">
    <source>
        <dbReference type="Proteomes" id="UP000093000"/>
    </source>
</evidence>
<accession>A0A1C7MWH6</accession>